<dbReference type="EMBL" id="CP046056">
    <property type="protein sequence ID" value="QQD25007.1"/>
    <property type="molecule type" value="Genomic_DNA"/>
</dbReference>
<keyword evidence="6" id="KW-1133">Transmembrane helix</keyword>
<dbReference type="NCBIfam" id="TIGR03426">
    <property type="entry name" value="shape_MreD"/>
    <property type="match status" value="1"/>
</dbReference>
<keyword evidence="7" id="KW-0472">Membrane</keyword>
<reference evidence="8 9" key="1">
    <citation type="submission" date="2019-11" db="EMBL/GenBank/DDBJ databases">
        <title>Venatorbacter sp. nov. a predator of Campylobacter and other Gram-negative bacteria.</title>
        <authorList>
            <person name="Saeedi A."/>
            <person name="Cummings N.J."/>
            <person name="Connerton I.F."/>
            <person name="Connerton P.L."/>
        </authorList>
    </citation>
    <scope>NUCLEOTIDE SEQUENCE [LARGE SCALE GENOMIC DNA]</scope>
    <source>
        <strain evidence="8">XL5</strain>
    </source>
</reference>
<dbReference type="PANTHER" id="PTHR37484:SF1">
    <property type="entry name" value="ROD SHAPE-DETERMINING PROTEIN MRED"/>
    <property type="match status" value="1"/>
</dbReference>
<evidence type="ECO:0000256" key="7">
    <source>
        <dbReference type="ARBA" id="ARBA00023136"/>
    </source>
</evidence>
<comment type="similarity">
    <text evidence="2">Belongs to the MreD family.</text>
</comment>
<accession>A0A9E8JQG0</accession>
<dbReference type="GO" id="GO:0005886">
    <property type="term" value="C:plasma membrane"/>
    <property type="evidence" value="ECO:0007669"/>
    <property type="project" value="UniProtKB-SubCell"/>
</dbReference>
<sequence>MQIRAVILTLLLVFAGFVLEHLPMPDLLSWLQPLWLLLLISILVLHAPHQFGLWLAIPLGLMLDVENHQLLGLNVLTLGVHIVLLQLLYRRLIMFHFLQLTAVMMLLVVVHQVLQFWAVALVSENRTPVAIWEPALVSGLVWPWLYALLHVSMKRLHLA</sequence>
<proteinExistence type="inferred from homology"/>
<dbReference type="InterPro" id="IPR026034">
    <property type="entry name" value="MreD_proteobac"/>
</dbReference>
<dbReference type="KEGG" id="vcw:GJQ55_11235"/>
<dbReference type="Pfam" id="PF04093">
    <property type="entry name" value="MreD"/>
    <property type="match status" value="1"/>
</dbReference>
<evidence type="ECO:0000256" key="3">
    <source>
        <dbReference type="ARBA" id="ARBA00022475"/>
    </source>
</evidence>
<dbReference type="Proteomes" id="UP000596074">
    <property type="component" value="Chromosome"/>
</dbReference>
<evidence type="ECO:0000313" key="9">
    <source>
        <dbReference type="Proteomes" id="UP000596074"/>
    </source>
</evidence>
<evidence type="ECO:0000256" key="1">
    <source>
        <dbReference type="ARBA" id="ARBA00004651"/>
    </source>
</evidence>
<name>A0A9E8JQG0_9GAMM</name>
<protein>
    <submittedName>
        <fullName evidence="8">Rod shape-determining protein MreD</fullName>
    </submittedName>
</protein>
<keyword evidence="3" id="KW-1003">Cell membrane</keyword>
<dbReference type="GO" id="GO:0008360">
    <property type="term" value="P:regulation of cell shape"/>
    <property type="evidence" value="ECO:0007669"/>
    <property type="project" value="UniProtKB-KW"/>
</dbReference>
<evidence type="ECO:0000256" key="2">
    <source>
        <dbReference type="ARBA" id="ARBA00007776"/>
    </source>
</evidence>
<keyword evidence="4" id="KW-0812">Transmembrane</keyword>
<dbReference type="RefSeq" id="WP_228345071.1">
    <property type="nucleotide sequence ID" value="NZ_CP045550.1"/>
</dbReference>
<gene>
    <name evidence="8" type="primary">mreD</name>
    <name evidence="8" type="ORF">GJQ55_11235</name>
</gene>
<evidence type="ECO:0000256" key="4">
    <source>
        <dbReference type="ARBA" id="ARBA00022692"/>
    </source>
</evidence>
<dbReference type="AlphaFoldDB" id="A0A9E8JQG0"/>
<evidence type="ECO:0000313" key="8">
    <source>
        <dbReference type="EMBL" id="QQD25007.1"/>
    </source>
</evidence>
<dbReference type="InterPro" id="IPR007227">
    <property type="entry name" value="Cell_shape_determining_MreD"/>
</dbReference>
<comment type="subcellular location">
    <subcellularLocation>
        <location evidence="1">Cell membrane</location>
        <topology evidence="1">Multi-pass membrane protein</topology>
    </subcellularLocation>
</comment>
<evidence type="ECO:0000256" key="5">
    <source>
        <dbReference type="ARBA" id="ARBA00022960"/>
    </source>
</evidence>
<dbReference type="PANTHER" id="PTHR37484">
    <property type="entry name" value="ROD SHAPE-DETERMINING PROTEIN MRED"/>
    <property type="match status" value="1"/>
</dbReference>
<organism evidence="8 9">
    <name type="scientific">Venatoribacter cucullus</name>
    <dbReference type="NCBI Taxonomy" id="2661630"/>
    <lineage>
        <taxon>Bacteria</taxon>
        <taxon>Pseudomonadati</taxon>
        <taxon>Pseudomonadota</taxon>
        <taxon>Gammaproteobacteria</taxon>
        <taxon>Oceanospirillales</taxon>
        <taxon>Oceanospirillaceae</taxon>
        <taxon>Venatoribacter</taxon>
    </lineage>
</organism>
<keyword evidence="9" id="KW-1185">Reference proteome</keyword>
<evidence type="ECO:0000256" key="6">
    <source>
        <dbReference type="ARBA" id="ARBA00022989"/>
    </source>
</evidence>
<keyword evidence="5" id="KW-0133">Cell shape</keyword>